<feature type="chain" id="PRO_5007859089" description="Lysozyme-like protein" evidence="1">
    <location>
        <begin position="17"/>
        <end position="199"/>
    </location>
</feature>
<reference evidence="2 3" key="1">
    <citation type="journal article" date="2016" name="Mol. Biol. Evol.">
        <title>Comparative Genomics of Early-Diverging Mushroom-Forming Fungi Provides Insights into the Origins of Lignocellulose Decay Capabilities.</title>
        <authorList>
            <person name="Nagy L.G."/>
            <person name="Riley R."/>
            <person name="Tritt A."/>
            <person name="Adam C."/>
            <person name="Daum C."/>
            <person name="Floudas D."/>
            <person name="Sun H."/>
            <person name="Yadav J.S."/>
            <person name="Pangilinan J."/>
            <person name="Larsson K.H."/>
            <person name="Matsuura K."/>
            <person name="Barry K."/>
            <person name="Labutti K."/>
            <person name="Kuo R."/>
            <person name="Ohm R.A."/>
            <person name="Bhattacharya S.S."/>
            <person name="Shirouzu T."/>
            <person name="Yoshinaga Y."/>
            <person name="Martin F.M."/>
            <person name="Grigoriev I.V."/>
            <person name="Hibbett D.S."/>
        </authorList>
    </citation>
    <scope>NUCLEOTIDE SEQUENCE [LARGE SCALE GENOMIC DNA]</scope>
    <source>
        <strain evidence="2 3">HHB12029</strain>
    </source>
</reference>
<evidence type="ECO:0008006" key="4">
    <source>
        <dbReference type="Google" id="ProtNLM"/>
    </source>
</evidence>
<evidence type="ECO:0000313" key="2">
    <source>
        <dbReference type="EMBL" id="KZV93001.1"/>
    </source>
</evidence>
<accession>A0A165I7C2</accession>
<dbReference type="OrthoDB" id="2349272at2759"/>
<evidence type="ECO:0000313" key="3">
    <source>
        <dbReference type="Proteomes" id="UP000077266"/>
    </source>
</evidence>
<sequence length="199" mass="21558">MRVTILLSSLASIALAAPTACPTKVTASLIEQVMPTSNTCDGALDECRTATQAAPYFESAMRQYALTHPAQIAAVLALVGLESGDLKYKHNIWPGRPGQGTSAMFMPNYVKLYVESIPELQDQLTEDMDPDAILALVTPDEYNFGSGPWFLATQCEAAVRDELTTDPDAGFEAYMACVGVTVDEGRAAYWERAKTAFHL</sequence>
<proteinExistence type="predicted"/>
<feature type="signal peptide" evidence="1">
    <location>
        <begin position="1"/>
        <end position="16"/>
    </location>
</feature>
<dbReference type="STRING" id="1314781.A0A165I7C2"/>
<gene>
    <name evidence="2" type="ORF">EXIGLDRAFT_710010</name>
</gene>
<keyword evidence="1" id="KW-0732">Signal</keyword>
<dbReference type="InParanoid" id="A0A165I7C2"/>
<organism evidence="2 3">
    <name type="scientific">Exidia glandulosa HHB12029</name>
    <dbReference type="NCBI Taxonomy" id="1314781"/>
    <lineage>
        <taxon>Eukaryota</taxon>
        <taxon>Fungi</taxon>
        <taxon>Dikarya</taxon>
        <taxon>Basidiomycota</taxon>
        <taxon>Agaricomycotina</taxon>
        <taxon>Agaricomycetes</taxon>
        <taxon>Auriculariales</taxon>
        <taxon>Exidiaceae</taxon>
        <taxon>Exidia</taxon>
    </lineage>
</organism>
<evidence type="ECO:0000256" key="1">
    <source>
        <dbReference type="SAM" id="SignalP"/>
    </source>
</evidence>
<dbReference type="AlphaFoldDB" id="A0A165I7C2"/>
<dbReference type="Proteomes" id="UP000077266">
    <property type="component" value="Unassembled WGS sequence"/>
</dbReference>
<dbReference type="EMBL" id="KV425997">
    <property type="protein sequence ID" value="KZV93001.1"/>
    <property type="molecule type" value="Genomic_DNA"/>
</dbReference>
<protein>
    <recommendedName>
        <fullName evidence="4">Lysozyme-like protein</fullName>
    </recommendedName>
</protein>
<name>A0A165I7C2_EXIGL</name>
<keyword evidence="3" id="KW-1185">Reference proteome</keyword>